<gene>
    <name evidence="2" type="ORF">MNB_SM-5-858</name>
</gene>
<name>A0A1W1C8Q5_9ZZZZ</name>
<keyword evidence="1" id="KW-0472">Membrane</keyword>
<dbReference type="EMBL" id="FPHH01000064">
    <property type="protein sequence ID" value="SFV62129.1"/>
    <property type="molecule type" value="Genomic_DNA"/>
</dbReference>
<proteinExistence type="predicted"/>
<protein>
    <submittedName>
        <fullName evidence="2">Membrane protein</fullName>
    </submittedName>
</protein>
<feature type="transmembrane region" description="Helical" evidence="1">
    <location>
        <begin position="204"/>
        <end position="222"/>
    </location>
</feature>
<keyword evidence="1" id="KW-0812">Transmembrane</keyword>
<sequence>MSIYKRGLFALLFTLFFQTHLVAEYLYKDEIIHKPKLTQEVNLIGADLYKKTGIALRLIFLKELPKDMSMYQYEKQLLSSFKEPTVLLTFAEMNSIVDIETNDKALYKYFDKKQVLSPVTSYVQGFMMAAFYAKSWKEFKSMLTTTGGTILPLLGGKAKKGEITDKYAAALFNGYLDIAQQIAHAKGVKLANGYDNDTNQETLFYVKLFFYGFVFYAIIMYIRRQIYKRRHKDENFRKW</sequence>
<reference evidence="2" key="1">
    <citation type="submission" date="2016-10" db="EMBL/GenBank/DDBJ databases">
        <authorList>
            <person name="de Groot N.N."/>
        </authorList>
    </citation>
    <scope>NUCLEOTIDE SEQUENCE</scope>
</reference>
<organism evidence="2">
    <name type="scientific">hydrothermal vent metagenome</name>
    <dbReference type="NCBI Taxonomy" id="652676"/>
    <lineage>
        <taxon>unclassified sequences</taxon>
        <taxon>metagenomes</taxon>
        <taxon>ecological metagenomes</taxon>
    </lineage>
</organism>
<evidence type="ECO:0000256" key="1">
    <source>
        <dbReference type="SAM" id="Phobius"/>
    </source>
</evidence>
<dbReference type="AlphaFoldDB" id="A0A1W1C8Q5"/>
<accession>A0A1W1C8Q5</accession>
<evidence type="ECO:0000313" key="2">
    <source>
        <dbReference type="EMBL" id="SFV62129.1"/>
    </source>
</evidence>
<keyword evidence="1" id="KW-1133">Transmembrane helix</keyword>